<organism evidence="1 2">
    <name type="scientific">Potamilus streckersoni</name>
    <dbReference type="NCBI Taxonomy" id="2493646"/>
    <lineage>
        <taxon>Eukaryota</taxon>
        <taxon>Metazoa</taxon>
        <taxon>Spiralia</taxon>
        <taxon>Lophotrochozoa</taxon>
        <taxon>Mollusca</taxon>
        <taxon>Bivalvia</taxon>
        <taxon>Autobranchia</taxon>
        <taxon>Heteroconchia</taxon>
        <taxon>Palaeoheterodonta</taxon>
        <taxon>Unionida</taxon>
        <taxon>Unionoidea</taxon>
        <taxon>Unionidae</taxon>
        <taxon>Ambleminae</taxon>
        <taxon>Lampsilini</taxon>
        <taxon>Potamilus</taxon>
    </lineage>
</organism>
<dbReference type="Proteomes" id="UP001195483">
    <property type="component" value="Unassembled WGS sequence"/>
</dbReference>
<comment type="caution">
    <text evidence="1">The sequence shown here is derived from an EMBL/GenBank/DDBJ whole genome shotgun (WGS) entry which is preliminary data.</text>
</comment>
<reference evidence="1" key="2">
    <citation type="journal article" date="2021" name="Genome Biol. Evol.">
        <title>Developing a high-quality reference genome for a parasitic bivalve with doubly uniparental inheritance (Bivalvia: Unionida).</title>
        <authorList>
            <person name="Smith C.H."/>
        </authorList>
    </citation>
    <scope>NUCLEOTIDE SEQUENCE</scope>
    <source>
        <strain evidence="1">CHS0354</strain>
        <tissue evidence="1">Mantle</tissue>
    </source>
</reference>
<dbReference type="EMBL" id="JAEAOA010000034">
    <property type="protein sequence ID" value="KAK3579679.1"/>
    <property type="molecule type" value="Genomic_DNA"/>
</dbReference>
<protein>
    <submittedName>
        <fullName evidence="1">Uncharacterized protein</fullName>
    </submittedName>
</protein>
<accession>A0AAE0RUC1</accession>
<reference evidence="1" key="3">
    <citation type="submission" date="2023-05" db="EMBL/GenBank/DDBJ databases">
        <authorList>
            <person name="Smith C.H."/>
        </authorList>
    </citation>
    <scope>NUCLEOTIDE SEQUENCE</scope>
    <source>
        <strain evidence="1">CHS0354</strain>
        <tissue evidence="1">Mantle</tissue>
    </source>
</reference>
<sequence>MSLAIREVRCRFFASVSGFHFLPGNQFNPFSIEGVSGSIGTQGSGGSGGSGSRGSFSHPAYSMFMHMPMAFPGSIPDMIYGGASHNGGMECIRGNIVCPEYCIMVDEWGCKACPCGPGKSNFAVIDQVGQSFCNVRGVRGRHKGGGCNMG</sequence>
<evidence type="ECO:0000313" key="2">
    <source>
        <dbReference type="Proteomes" id="UP001195483"/>
    </source>
</evidence>
<reference evidence="1" key="1">
    <citation type="journal article" date="2021" name="Genome Biol. Evol.">
        <title>A High-Quality Reference Genome for a Parasitic Bivalve with Doubly Uniparental Inheritance (Bivalvia: Unionida).</title>
        <authorList>
            <person name="Smith C.H."/>
        </authorList>
    </citation>
    <scope>NUCLEOTIDE SEQUENCE</scope>
    <source>
        <strain evidence="1">CHS0354</strain>
    </source>
</reference>
<keyword evidence="2" id="KW-1185">Reference proteome</keyword>
<proteinExistence type="predicted"/>
<evidence type="ECO:0000313" key="1">
    <source>
        <dbReference type="EMBL" id="KAK3579679.1"/>
    </source>
</evidence>
<name>A0AAE0RUC1_9BIVA</name>
<dbReference type="AlphaFoldDB" id="A0AAE0RUC1"/>
<gene>
    <name evidence="1" type="ORF">CHS0354_000059</name>
</gene>